<dbReference type="FunFam" id="1.20.1270.50:FF:000003">
    <property type="entry name" value="Alpha-mannosidase"/>
    <property type="match status" value="1"/>
</dbReference>
<protein>
    <recommendedName>
        <fullName evidence="7">Glycoside hydrolase family 38 central domain-containing protein</fullName>
    </recommendedName>
</protein>
<dbReference type="Pfam" id="PF09261">
    <property type="entry name" value="Alpha-mann_mid"/>
    <property type="match status" value="1"/>
</dbReference>
<reference evidence="8" key="1">
    <citation type="journal article" date="2023" name="Insect Mol. Biol.">
        <title>Genome sequencing provides insights into the evolution of gene families encoding plant cell wall-degrading enzymes in longhorned beetles.</title>
        <authorList>
            <person name="Shin N.R."/>
            <person name="Okamura Y."/>
            <person name="Kirsch R."/>
            <person name="Pauchet Y."/>
        </authorList>
    </citation>
    <scope>NUCLEOTIDE SEQUENCE</scope>
    <source>
        <strain evidence="8">AMC_N1</strain>
    </source>
</reference>
<dbReference type="AlphaFoldDB" id="A0AAV8YJE9"/>
<organism evidence="8 9">
    <name type="scientific">Aromia moschata</name>
    <dbReference type="NCBI Taxonomy" id="1265417"/>
    <lineage>
        <taxon>Eukaryota</taxon>
        <taxon>Metazoa</taxon>
        <taxon>Ecdysozoa</taxon>
        <taxon>Arthropoda</taxon>
        <taxon>Hexapoda</taxon>
        <taxon>Insecta</taxon>
        <taxon>Pterygota</taxon>
        <taxon>Neoptera</taxon>
        <taxon>Endopterygota</taxon>
        <taxon>Coleoptera</taxon>
        <taxon>Polyphaga</taxon>
        <taxon>Cucujiformia</taxon>
        <taxon>Chrysomeloidea</taxon>
        <taxon>Cerambycidae</taxon>
        <taxon>Cerambycinae</taxon>
        <taxon>Callichromatini</taxon>
        <taxon>Aromia</taxon>
    </lineage>
</organism>
<dbReference type="Gene3D" id="2.60.40.1180">
    <property type="entry name" value="Golgi alpha-mannosidase II"/>
    <property type="match status" value="1"/>
</dbReference>
<dbReference type="SUPFAM" id="SSF88688">
    <property type="entry name" value="Families 57/38 glycoside transferase middle domain"/>
    <property type="match status" value="1"/>
</dbReference>
<dbReference type="SUPFAM" id="SSF88713">
    <property type="entry name" value="Glycoside hydrolase/deacetylase"/>
    <property type="match status" value="1"/>
</dbReference>
<dbReference type="GO" id="GO:0006013">
    <property type="term" value="P:mannose metabolic process"/>
    <property type="evidence" value="ECO:0007669"/>
    <property type="project" value="InterPro"/>
</dbReference>
<dbReference type="InterPro" id="IPR011013">
    <property type="entry name" value="Gal_mutarotase_sf_dom"/>
</dbReference>
<dbReference type="InterPro" id="IPR037094">
    <property type="entry name" value="Glyco_hydro_38_cen_sf"/>
</dbReference>
<dbReference type="Gene3D" id="3.20.110.10">
    <property type="entry name" value="Glycoside hydrolase 38, N terminal domain"/>
    <property type="match status" value="1"/>
</dbReference>
<dbReference type="InterPro" id="IPR013780">
    <property type="entry name" value="Glyco_hydro_b"/>
</dbReference>
<dbReference type="Proteomes" id="UP001162162">
    <property type="component" value="Unassembled WGS sequence"/>
</dbReference>
<evidence type="ECO:0000256" key="6">
    <source>
        <dbReference type="ARBA" id="ARBA00023295"/>
    </source>
</evidence>
<comment type="similarity">
    <text evidence="2">Belongs to the glycosyl hydrolase 38 family.</text>
</comment>
<dbReference type="InterPro" id="IPR000602">
    <property type="entry name" value="Glyco_hydro_38_N"/>
</dbReference>
<feature type="non-terminal residue" evidence="8">
    <location>
        <position position="1"/>
    </location>
</feature>
<comment type="cofactor">
    <cofactor evidence="1">
        <name>Zn(2+)</name>
        <dbReference type="ChEBI" id="CHEBI:29105"/>
    </cofactor>
</comment>
<keyword evidence="9" id="KW-1185">Reference proteome</keyword>
<evidence type="ECO:0000256" key="3">
    <source>
        <dbReference type="ARBA" id="ARBA00022723"/>
    </source>
</evidence>
<dbReference type="Pfam" id="PF01074">
    <property type="entry name" value="Glyco_hydro_38N"/>
    <property type="match status" value="1"/>
</dbReference>
<dbReference type="EMBL" id="JAPWTK010000081">
    <property type="protein sequence ID" value="KAJ8951616.1"/>
    <property type="molecule type" value="Genomic_DNA"/>
</dbReference>
<dbReference type="InterPro" id="IPR011330">
    <property type="entry name" value="Glyco_hydro/deAcase_b/a-brl"/>
</dbReference>
<feature type="domain" description="Glycoside hydrolase family 38 central" evidence="7">
    <location>
        <begin position="276"/>
        <end position="348"/>
    </location>
</feature>
<accession>A0AAV8YJE9</accession>
<evidence type="ECO:0000256" key="2">
    <source>
        <dbReference type="ARBA" id="ARBA00009792"/>
    </source>
</evidence>
<dbReference type="SUPFAM" id="SSF74650">
    <property type="entry name" value="Galactose mutarotase-like"/>
    <property type="match status" value="1"/>
</dbReference>
<keyword evidence="5" id="KW-0862">Zinc</keyword>
<dbReference type="GO" id="GO:0005764">
    <property type="term" value="C:lysosome"/>
    <property type="evidence" value="ECO:0007669"/>
    <property type="project" value="TreeGrafter"/>
</dbReference>
<dbReference type="GO" id="GO:0030246">
    <property type="term" value="F:carbohydrate binding"/>
    <property type="evidence" value="ECO:0007669"/>
    <property type="project" value="InterPro"/>
</dbReference>
<evidence type="ECO:0000313" key="9">
    <source>
        <dbReference type="Proteomes" id="UP001162162"/>
    </source>
</evidence>
<dbReference type="InterPro" id="IPR050843">
    <property type="entry name" value="Glycosyl_Hydrlase_38"/>
</dbReference>
<comment type="caution">
    <text evidence="8">The sequence shown here is derived from an EMBL/GenBank/DDBJ whole genome shotgun (WGS) entry which is preliminary data.</text>
</comment>
<evidence type="ECO:0000256" key="1">
    <source>
        <dbReference type="ARBA" id="ARBA00001947"/>
    </source>
</evidence>
<dbReference type="PANTHER" id="PTHR11607">
    <property type="entry name" value="ALPHA-MANNOSIDASE"/>
    <property type="match status" value="1"/>
</dbReference>
<proteinExistence type="inferred from homology"/>
<keyword evidence="4" id="KW-0378">Hydrolase</keyword>
<dbReference type="GO" id="GO:0004559">
    <property type="term" value="F:alpha-mannosidase activity"/>
    <property type="evidence" value="ECO:0007669"/>
    <property type="project" value="InterPro"/>
</dbReference>
<dbReference type="GO" id="GO:0046872">
    <property type="term" value="F:metal ion binding"/>
    <property type="evidence" value="ECO:0007669"/>
    <property type="project" value="UniProtKB-KW"/>
</dbReference>
<dbReference type="InterPro" id="IPR027291">
    <property type="entry name" value="Glyco_hydro_38_N_sf"/>
</dbReference>
<sequence length="496" mass="57358">FIQVETAYFYMWWKLQNDYMKTKVKQLINEGRLEIINGAWSMNDEAAVHYQSTIDQYTLGLKFLQDNLGKCARPRVGWQIDPFGHSREQASLLSQMGMDAVFFARVDYRDKEKRLNQKSMDMLWTGSANLGSDSNILASVLYRHYSAPENFCFDIKCGDPPIIGNSGSPEYNWQTRVSDFAERMRNIYPHYPTNHLLIPFGDDFIWEAAHNYFINLDLLIEGFKKFNQTVDDREVNIIYSTPSCYAKAVRDYLETKNVELEIKTDDFFPYADYSNTVWSGYFTSRPTSKRLERYANNLLQATKQITAIGRENYNINLPLGQAMGVMQHHDAITGTEKVAVEHDYHRMLVQGMNTAISDFSSTLSNISSSFNDLNLHSCLLANVSICEQSDKDEFQVILYNSLPRNTSHYIYISVNDGVWKITGPSDELVDYQLLDPIRNFDYVHNAMQMKVLDKVLVFRAEDIPGVGYKTYTFQRTNSESTPKKLSQRRKQIQEIL</sequence>
<dbReference type="InterPro" id="IPR028995">
    <property type="entry name" value="Glyco_hydro_57/38_cen_sf"/>
</dbReference>
<dbReference type="FunFam" id="1.20.1270.50:FF:000002">
    <property type="entry name" value="Alpha-mannosidase"/>
    <property type="match status" value="1"/>
</dbReference>
<evidence type="ECO:0000256" key="4">
    <source>
        <dbReference type="ARBA" id="ARBA00022801"/>
    </source>
</evidence>
<keyword evidence="3" id="KW-0479">Metal-binding</keyword>
<keyword evidence="6" id="KW-0326">Glycosidase</keyword>
<gene>
    <name evidence="8" type="ORF">NQ318_012286</name>
</gene>
<evidence type="ECO:0000313" key="8">
    <source>
        <dbReference type="EMBL" id="KAJ8951616.1"/>
    </source>
</evidence>
<name>A0AAV8YJE9_9CUCU</name>
<dbReference type="SMART" id="SM00872">
    <property type="entry name" value="Alpha-mann_mid"/>
    <property type="match status" value="1"/>
</dbReference>
<dbReference type="PANTHER" id="PTHR11607:SF3">
    <property type="entry name" value="LYSOSOMAL ALPHA-MANNOSIDASE"/>
    <property type="match status" value="1"/>
</dbReference>
<dbReference type="Gene3D" id="1.20.1270.50">
    <property type="entry name" value="Glycoside hydrolase family 38, central domain"/>
    <property type="match status" value="2"/>
</dbReference>
<evidence type="ECO:0000256" key="5">
    <source>
        <dbReference type="ARBA" id="ARBA00022833"/>
    </source>
</evidence>
<evidence type="ECO:0000259" key="7">
    <source>
        <dbReference type="SMART" id="SM00872"/>
    </source>
</evidence>
<dbReference type="InterPro" id="IPR015341">
    <property type="entry name" value="Glyco_hydro_38_cen"/>
</dbReference>